<proteinExistence type="predicted"/>
<evidence type="ECO:0000313" key="1">
    <source>
        <dbReference type="EMBL" id="NUV31749.1"/>
    </source>
</evidence>
<protein>
    <submittedName>
        <fullName evidence="1">Uncharacterized protein</fullName>
    </submittedName>
</protein>
<dbReference type="Proteomes" id="UP000540128">
    <property type="component" value="Unassembled WGS sequence"/>
</dbReference>
<sequence>MIERLCENYADDEVNLVFVRGMPLTWLVAGLVRSHRMVVAGREEAGWAWVVHLMHDAEEEDYAPVDYRPLCPAGTELVVFETEPCRGKAHGPAFTYYRDGRTVVHFSFEDLRQRVGDDPDHLSPELLAAGLIGPGTPCPPAGEDGHLCWEHSDADELRLLRTLAAHFALPSPPFTPEVTHP</sequence>
<gene>
    <name evidence="1" type="ORF">G6W59_26195</name>
</gene>
<evidence type="ECO:0000313" key="2">
    <source>
        <dbReference type="Proteomes" id="UP000540128"/>
    </source>
</evidence>
<dbReference type="AlphaFoldDB" id="A0A7Y6KJ10"/>
<dbReference type="RefSeq" id="WP_030697945.1">
    <property type="nucleotide sequence ID" value="NZ_JAANNT010000031.1"/>
</dbReference>
<comment type="caution">
    <text evidence="1">The sequence shown here is derived from an EMBL/GenBank/DDBJ whole genome shotgun (WGS) entry which is preliminary data.</text>
</comment>
<accession>A0A7Y6KJ10</accession>
<organism evidence="1 2">
    <name type="scientific">Streptomyces odorifer</name>
    <dbReference type="NCBI Taxonomy" id="53450"/>
    <lineage>
        <taxon>Bacteria</taxon>
        <taxon>Bacillati</taxon>
        <taxon>Actinomycetota</taxon>
        <taxon>Actinomycetes</taxon>
        <taxon>Kitasatosporales</taxon>
        <taxon>Streptomycetaceae</taxon>
        <taxon>Streptomyces</taxon>
        <taxon>Streptomyces albidoflavus group</taxon>
    </lineage>
</organism>
<reference evidence="1 2" key="1">
    <citation type="submission" date="2020-03" db="EMBL/GenBank/DDBJ databases">
        <title>Complete genome sequence of sixteen Streptomyces strains facilitates identification of candidate genes involved in plant growth-promotion in grain legumes and cereals.</title>
        <authorList>
            <person name="Gopalakrishnan S."/>
            <person name="Thakur V."/>
            <person name="Saxena R."/>
            <person name="Vadlamudi S."/>
            <person name="Purohit S."/>
            <person name="Kumar V."/>
            <person name="Rathore A."/>
            <person name="Chitikineni A."/>
            <person name="Varshney R.K."/>
        </authorList>
    </citation>
    <scope>NUCLEOTIDE SEQUENCE [LARGE SCALE GENOMIC DNA]</scope>
    <source>
        <strain evidence="1 2">KAI-180</strain>
    </source>
</reference>
<name>A0A7Y6KJ10_9ACTN</name>
<dbReference type="EMBL" id="JAANNT010000031">
    <property type="protein sequence ID" value="NUV31749.1"/>
    <property type="molecule type" value="Genomic_DNA"/>
</dbReference>
<keyword evidence="2" id="KW-1185">Reference proteome</keyword>